<accession>A0A914XB55</accession>
<name>A0A914XB55_9BILA</name>
<proteinExistence type="predicted"/>
<feature type="compositionally biased region" description="Polar residues" evidence="1">
    <location>
        <begin position="118"/>
        <end position="144"/>
    </location>
</feature>
<sequence>MSFLGLDLFQRRTQGAGDRDCQLADTGRSANRSANNKGHAILVRARPVGADDQWTDMSDRPMMELASSVVRRPSWDGRIASTDQRARPDQRIIPRFPRPGPLAWPRLRRFCRVKKSPQHTQPSWAPAPTSNGCQSPTTNKTPSRPTDRASVGDERAPSTSTSRPLRTHCTFVVDPAADLFVERVAVIGVADRRRQRHRAKGIDRNRCETRWDRARRGRSVHYPLPWGSDDDLATPANRISSRSFLAQCQRHC</sequence>
<evidence type="ECO:0000313" key="2">
    <source>
        <dbReference type="Proteomes" id="UP000887566"/>
    </source>
</evidence>
<keyword evidence="2" id="KW-1185">Reference proteome</keyword>
<feature type="compositionally biased region" description="Basic and acidic residues" evidence="1">
    <location>
        <begin position="145"/>
        <end position="156"/>
    </location>
</feature>
<dbReference type="Proteomes" id="UP000887566">
    <property type="component" value="Unplaced"/>
</dbReference>
<organism evidence="2 3">
    <name type="scientific">Plectus sambesii</name>
    <dbReference type="NCBI Taxonomy" id="2011161"/>
    <lineage>
        <taxon>Eukaryota</taxon>
        <taxon>Metazoa</taxon>
        <taxon>Ecdysozoa</taxon>
        <taxon>Nematoda</taxon>
        <taxon>Chromadorea</taxon>
        <taxon>Plectida</taxon>
        <taxon>Plectina</taxon>
        <taxon>Plectoidea</taxon>
        <taxon>Plectidae</taxon>
        <taxon>Plectus</taxon>
    </lineage>
</organism>
<dbReference type="WBParaSite" id="PSAMB.scaffold71size86828.g1626.t1">
    <property type="protein sequence ID" value="PSAMB.scaffold71size86828.g1626.t1"/>
    <property type="gene ID" value="PSAMB.scaffold71size86828.g1626"/>
</dbReference>
<evidence type="ECO:0000256" key="1">
    <source>
        <dbReference type="SAM" id="MobiDB-lite"/>
    </source>
</evidence>
<reference evidence="3" key="1">
    <citation type="submission" date="2022-11" db="UniProtKB">
        <authorList>
            <consortium name="WormBaseParasite"/>
        </authorList>
    </citation>
    <scope>IDENTIFICATION</scope>
</reference>
<feature type="region of interest" description="Disordered" evidence="1">
    <location>
        <begin position="76"/>
        <end position="100"/>
    </location>
</feature>
<dbReference type="AlphaFoldDB" id="A0A914XB55"/>
<protein>
    <submittedName>
        <fullName evidence="3">Uncharacterized protein</fullName>
    </submittedName>
</protein>
<feature type="region of interest" description="Disordered" evidence="1">
    <location>
        <begin position="114"/>
        <end position="164"/>
    </location>
</feature>
<evidence type="ECO:0000313" key="3">
    <source>
        <dbReference type="WBParaSite" id="PSAMB.scaffold71size86828.g1626.t1"/>
    </source>
</evidence>